<evidence type="ECO:0000256" key="2">
    <source>
        <dbReference type="ARBA" id="ARBA00010120"/>
    </source>
</evidence>
<dbReference type="OrthoDB" id="310883at2759"/>
<evidence type="ECO:0000256" key="10">
    <source>
        <dbReference type="ARBA" id="ARBA00023170"/>
    </source>
</evidence>
<organism evidence="12 13">
    <name type="scientific">Stentor coeruleus</name>
    <dbReference type="NCBI Taxonomy" id="5963"/>
    <lineage>
        <taxon>Eukaryota</taxon>
        <taxon>Sar</taxon>
        <taxon>Alveolata</taxon>
        <taxon>Ciliophora</taxon>
        <taxon>Postciliodesmatophora</taxon>
        <taxon>Heterotrichea</taxon>
        <taxon>Heterotrichida</taxon>
        <taxon>Stentoridae</taxon>
        <taxon>Stentor</taxon>
    </lineage>
</organism>
<evidence type="ECO:0000256" key="7">
    <source>
        <dbReference type="ARBA" id="ARBA00022927"/>
    </source>
</evidence>
<evidence type="ECO:0000256" key="5">
    <source>
        <dbReference type="ARBA" id="ARBA00022824"/>
    </source>
</evidence>
<evidence type="ECO:0000256" key="4">
    <source>
        <dbReference type="ARBA" id="ARBA00022692"/>
    </source>
</evidence>
<dbReference type="EMBL" id="MPUH01000717">
    <property type="protein sequence ID" value="OMJ74978.1"/>
    <property type="molecule type" value="Genomic_DNA"/>
</dbReference>
<keyword evidence="7" id="KW-0653">Protein transport</keyword>
<feature type="transmembrane region" description="Helical" evidence="11">
    <location>
        <begin position="230"/>
        <end position="253"/>
    </location>
</feature>
<reference evidence="12 13" key="1">
    <citation type="submission" date="2016-11" db="EMBL/GenBank/DDBJ databases">
        <title>The macronuclear genome of Stentor coeruleus: a giant cell with tiny introns.</title>
        <authorList>
            <person name="Slabodnick M."/>
            <person name="Ruby J.G."/>
            <person name="Reiff S.B."/>
            <person name="Swart E.C."/>
            <person name="Gosai S."/>
            <person name="Prabakaran S."/>
            <person name="Witkowska E."/>
            <person name="Larue G.E."/>
            <person name="Fisher S."/>
            <person name="Freeman R.M."/>
            <person name="Gunawardena J."/>
            <person name="Chu W."/>
            <person name="Stover N.A."/>
            <person name="Gregory B.D."/>
            <person name="Nowacki M."/>
            <person name="Derisi J."/>
            <person name="Roy S.W."/>
            <person name="Marshall W.F."/>
            <person name="Sood P."/>
        </authorList>
    </citation>
    <scope>NUCLEOTIDE SEQUENCE [LARGE SCALE GENOMIC DNA]</scope>
    <source>
        <strain evidence="12">WM001</strain>
    </source>
</reference>
<dbReference type="GO" id="GO:0046923">
    <property type="term" value="F:ER retention sequence binding"/>
    <property type="evidence" value="ECO:0007669"/>
    <property type="project" value="InterPro"/>
</dbReference>
<protein>
    <recommendedName>
        <fullName evidence="14">ER lumen protein-retaining receptor</fullName>
    </recommendedName>
</protein>
<feature type="transmembrane region" description="Helical" evidence="11">
    <location>
        <begin position="45"/>
        <end position="66"/>
    </location>
</feature>
<dbReference type="Pfam" id="PF00810">
    <property type="entry name" value="ER_lumen_recept"/>
    <property type="match status" value="1"/>
</dbReference>
<name>A0A1R2BDX0_9CILI</name>
<evidence type="ECO:0000256" key="8">
    <source>
        <dbReference type="ARBA" id="ARBA00022989"/>
    </source>
</evidence>
<dbReference type="PANTHER" id="PTHR10585">
    <property type="entry name" value="ER LUMEN PROTEIN RETAINING RECEPTOR"/>
    <property type="match status" value="1"/>
</dbReference>
<keyword evidence="10" id="KW-0675">Receptor</keyword>
<evidence type="ECO:0000256" key="6">
    <source>
        <dbReference type="ARBA" id="ARBA00022892"/>
    </source>
</evidence>
<evidence type="ECO:0008006" key="14">
    <source>
        <dbReference type="Google" id="ProtNLM"/>
    </source>
</evidence>
<keyword evidence="8 11" id="KW-1133">Transmembrane helix</keyword>
<dbReference type="GO" id="GO:0016192">
    <property type="term" value="P:vesicle-mediated transport"/>
    <property type="evidence" value="ECO:0007669"/>
    <property type="project" value="UniProtKB-KW"/>
</dbReference>
<feature type="transmembrane region" description="Helical" evidence="11">
    <location>
        <begin position="191"/>
        <end position="210"/>
    </location>
</feature>
<proteinExistence type="inferred from homology"/>
<dbReference type="GO" id="GO:0006621">
    <property type="term" value="P:protein retention in ER lumen"/>
    <property type="evidence" value="ECO:0007669"/>
    <property type="project" value="InterPro"/>
</dbReference>
<keyword evidence="5" id="KW-0256">Endoplasmic reticulum</keyword>
<feature type="transmembrane region" description="Helical" evidence="11">
    <location>
        <begin position="135"/>
        <end position="152"/>
    </location>
</feature>
<keyword evidence="13" id="KW-1185">Reference proteome</keyword>
<feature type="transmembrane region" description="Helical" evidence="11">
    <location>
        <begin position="78"/>
        <end position="95"/>
    </location>
</feature>
<dbReference type="AlphaFoldDB" id="A0A1R2BDX0"/>
<evidence type="ECO:0000313" key="13">
    <source>
        <dbReference type="Proteomes" id="UP000187209"/>
    </source>
</evidence>
<keyword evidence="4 11" id="KW-0812">Transmembrane</keyword>
<evidence type="ECO:0000313" key="12">
    <source>
        <dbReference type="EMBL" id="OMJ74978.1"/>
    </source>
</evidence>
<sequence>MNMRKIGKLLSEPRQLAKIPEIKYWLFITILVIFVYFTLSSHDFSFLLTLSSLLQSLSILGVVIQVQSSIQGLSYNTFIIYCTIYFARLISILTYESYLPYDSTGDWLYQVIEIFNLMLSIYVANKLKKIKESQFYLVLLPSCLIFALILHPTLNRNFFTDTCWMFSMVLETFAVAPLLWKMKEYNDLENFSSHFVAAHSVSKILSFVFWVQTYHELNKAYGKYAYLSHISGYFVLVSQVGVLVFTGQFLAYYMKSAVLGTPLVLPL</sequence>
<comment type="subcellular location">
    <subcellularLocation>
        <location evidence="1">Endoplasmic reticulum membrane</location>
        <topology evidence="1">Multi-pass membrane protein</topology>
    </subcellularLocation>
</comment>
<gene>
    <name evidence="12" type="ORF">SteCoe_25971</name>
</gene>
<dbReference type="GO" id="GO:0005789">
    <property type="term" value="C:endoplasmic reticulum membrane"/>
    <property type="evidence" value="ECO:0007669"/>
    <property type="project" value="UniProtKB-SubCell"/>
</dbReference>
<evidence type="ECO:0000256" key="11">
    <source>
        <dbReference type="SAM" id="Phobius"/>
    </source>
</evidence>
<comment type="caution">
    <text evidence="12">The sequence shown here is derived from an EMBL/GenBank/DDBJ whole genome shotgun (WGS) entry which is preliminary data.</text>
</comment>
<keyword evidence="3" id="KW-0813">Transport</keyword>
<dbReference type="GO" id="GO:0015031">
    <property type="term" value="P:protein transport"/>
    <property type="evidence" value="ECO:0007669"/>
    <property type="project" value="UniProtKB-KW"/>
</dbReference>
<feature type="transmembrane region" description="Helical" evidence="11">
    <location>
        <begin position="158"/>
        <end position="179"/>
    </location>
</feature>
<evidence type="ECO:0000256" key="1">
    <source>
        <dbReference type="ARBA" id="ARBA00004477"/>
    </source>
</evidence>
<feature type="transmembrane region" description="Helical" evidence="11">
    <location>
        <begin position="21"/>
        <end position="39"/>
    </location>
</feature>
<feature type="transmembrane region" description="Helical" evidence="11">
    <location>
        <begin position="107"/>
        <end position="123"/>
    </location>
</feature>
<evidence type="ECO:0000256" key="3">
    <source>
        <dbReference type="ARBA" id="ARBA00022448"/>
    </source>
</evidence>
<keyword evidence="9 11" id="KW-0472">Membrane</keyword>
<keyword evidence="6" id="KW-0931">ER-Golgi transport</keyword>
<accession>A0A1R2BDX0</accession>
<comment type="similarity">
    <text evidence="2">Belongs to the ERD2 family.</text>
</comment>
<evidence type="ECO:0000256" key="9">
    <source>
        <dbReference type="ARBA" id="ARBA00023136"/>
    </source>
</evidence>
<dbReference type="Proteomes" id="UP000187209">
    <property type="component" value="Unassembled WGS sequence"/>
</dbReference>
<dbReference type="InterPro" id="IPR000133">
    <property type="entry name" value="ER_ret_rcpt"/>
</dbReference>